<protein>
    <submittedName>
        <fullName evidence="1">Uncharacterized protein</fullName>
    </submittedName>
</protein>
<organism evidence="1">
    <name type="scientific">marine metagenome</name>
    <dbReference type="NCBI Taxonomy" id="408172"/>
    <lineage>
        <taxon>unclassified sequences</taxon>
        <taxon>metagenomes</taxon>
        <taxon>ecological metagenomes</taxon>
    </lineage>
</organism>
<dbReference type="AlphaFoldDB" id="A0A381P3M6"/>
<reference evidence="1" key="1">
    <citation type="submission" date="2018-05" db="EMBL/GenBank/DDBJ databases">
        <authorList>
            <person name="Lanie J.A."/>
            <person name="Ng W.-L."/>
            <person name="Kazmierczak K.M."/>
            <person name="Andrzejewski T.M."/>
            <person name="Davidsen T.M."/>
            <person name="Wayne K.J."/>
            <person name="Tettelin H."/>
            <person name="Glass J.I."/>
            <person name="Rusch D."/>
            <person name="Podicherti R."/>
            <person name="Tsui H.-C.T."/>
            <person name="Winkler M.E."/>
        </authorList>
    </citation>
    <scope>NUCLEOTIDE SEQUENCE</scope>
</reference>
<evidence type="ECO:0000313" key="1">
    <source>
        <dbReference type="EMBL" id="SUZ61154.1"/>
    </source>
</evidence>
<gene>
    <name evidence="1" type="ORF">METZ01_LOCUS14008</name>
</gene>
<dbReference type="EMBL" id="UINC01000784">
    <property type="protein sequence ID" value="SUZ61154.1"/>
    <property type="molecule type" value="Genomic_DNA"/>
</dbReference>
<proteinExistence type="predicted"/>
<name>A0A381P3M6_9ZZZZ</name>
<sequence>MLEIRAYGFERRYVRQLENVAVKERGIVPDSFGRL</sequence>
<accession>A0A381P3M6</accession>